<organism evidence="3 4">
    <name type="scientific">Microbacterium trichothecenolyticum</name>
    <name type="common">Aureobacterium trichothecenolyticum</name>
    <dbReference type="NCBI Taxonomy" id="69370"/>
    <lineage>
        <taxon>Bacteria</taxon>
        <taxon>Bacillati</taxon>
        <taxon>Actinomycetota</taxon>
        <taxon>Actinomycetes</taxon>
        <taxon>Micrococcales</taxon>
        <taxon>Microbacteriaceae</taxon>
        <taxon>Microbacterium</taxon>
    </lineage>
</organism>
<keyword evidence="4" id="KW-1185">Reference proteome</keyword>
<reference evidence="3 4" key="1">
    <citation type="submission" date="2015-02" db="EMBL/GenBank/DDBJ databases">
        <title>Draft genome sequences of ten Microbacterium spp. with emphasis on heavy metal contaminated environments.</title>
        <authorList>
            <person name="Corretto E."/>
        </authorList>
    </citation>
    <scope>NUCLEOTIDE SEQUENCE [LARGE SCALE GENOMIC DNA]</scope>
    <source>
        <strain evidence="3 4">DSM 8608</strain>
    </source>
</reference>
<evidence type="ECO:0000313" key="4">
    <source>
        <dbReference type="Proteomes" id="UP000034098"/>
    </source>
</evidence>
<keyword evidence="2" id="KW-0472">Membrane</keyword>
<dbReference type="AlphaFoldDB" id="A0A0M2HEA5"/>
<sequence length="298" mass="30860">MLVINQSLRRARSNDDGAVLVTIAIVMLVGFVIASLIAASVLFTIRANATNKGQTQAFIAAESGRDVAMATMASCSATHFTGTDPTYDTTIYPYPDNTGDRPTSSNGLTAGCPTSSTDYVVIKSTGTGTGGSTVTIDSVYPWQVTYSQQPGGVVTYFSGGFTAGVAHYTGDLVLRDGNWACNIDGTLTGDLYVLEGTTSLSNNCVINGDIWSNGNVTSNSQAPKVYGDITTNGYASISSNGGALIDGSISAKGSTQASVTGSLTSRNSITVGTTWTARPARVRRTARPTRSSTPRSPG</sequence>
<gene>
    <name evidence="3" type="ORF">RS82_02090</name>
</gene>
<evidence type="ECO:0008006" key="5">
    <source>
        <dbReference type="Google" id="ProtNLM"/>
    </source>
</evidence>
<feature type="transmembrane region" description="Helical" evidence="2">
    <location>
        <begin position="20"/>
        <end position="45"/>
    </location>
</feature>
<dbReference type="Proteomes" id="UP000034098">
    <property type="component" value="Unassembled WGS sequence"/>
</dbReference>
<name>A0A0M2HEA5_MICTR</name>
<accession>A0A0M2HEA5</accession>
<evidence type="ECO:0000256" key="2">
    <source>
        <dbReference type="SAM" id="Phobius"/>
    </source>
</evidence>
<proteinExistence type="predicted"/>
<evidence type="ECO:0000313" key="3">
    <source>
        <dbReference type="EMBL" id="KJL42533.1"/>
    </source>
</evidence>
<keyword evidence="2" id="KW-0812">Transmembrane</keyword>
<feature type="region of interest" description="Disordered" evidence="1">
    <location>
        <begin position="279"/>
        <end position="298"/>
    </location>
</feature>
<evidence type="ECO:0000256" key="1">
    <source>
        <dbReference type="SAM" id="MobiDB-lite"/>
    </source>
</evidence>
<dbReference type="EMBL" id="JYJA01000034">
    <property type="protein sequence ID" value="KJL42533.1"/>
    <property type="molecule type" value="Genomic_DNA"/>
</dbReference>
<keyword evidence="2" id="KW-1133">Transmembrane helix</keyword>
<comment type="caution">
    <text evidence="3">The sequence shown here is derived from an EMBL/GenBank/DDBJ whole genome shotgun (WGS) entry which is preliminary data.</text>
</comment>
<feature type="compositionally biased region" description="Low complexity" evidence="1">
    <location>
        <begin position="288"/>
        <end position="298"/>
    </location>
</feature>
<dbReference type="PATRIC" id="fig|69370.6.peg.2122"/>
<protein>
    <recommendedName>
        <fullName evidence="5">Type 4 fimbrial biogenesis protein PilX N-terminal domain-containing protein</fullName>
    </recommendedName>
</protein>